<evidence type="ECO:0000259" key="7">
    <source>
        <dbReference type="PROSITE" id="PS50240"/>
    </source>
</evidence>
<dbReference type="GO" id="GO:0008270">
    <property type="term" value="F:zinc ion binding"/>
    <property type="evidence" value="ECO:0007669"/>
    <property type="project" value="UniProtKB-KW"/>
</dbReference>
<dbReference type="InterPro" id="IPR001314">
    <property type="entry name" value="Peptidase_S1A"/>
</dbReference>
<evidence type="ECO:0000259" key="5">
    <source>
        <dbReference type="PROSITE" id="PS01180"/>
    </source>
</evidence>
<dbReference type="InterPro" id="IPR036055">
    <property type="entry name" value="LDL_receptor-like_sf"/>
</dbReference>
<dbReference type="Gene3D" id="2.60.120.290">
    <property type="entry name" value="Spermadhesin, CUB domain"/>
    <property type="match status" value="1"/>
</dbReference>
<name>A0A0V1CWQ6_TRIBR</name>
<keyword evidence="2" id="KW-0479">Metal-binding</keyword>
<reference evidence="8 9" key="1">
    <citation type="submission" date="2015-01" db="EMBL/GenBank/DDBJ databases">
        <title>Evolution of Trichinella species and genotypes.</title>
        <authorList>
            <person name="Korhonen P.K."/>
            <person name="Edoardo P."/>
            <person name="Giuseppe L.R."/>
            <person name="Gasser R.B."/>
        </authorList>
    </citation>
    <scope>NUCLEOTIDE SEQUENCE [LARGE SCALE GENOMIC DNA]</scope>
    <source>
        <strain evidence="8">ISS120</strain>
    </source>
</reference>
<dbReference type="InterPro" id="IPR009003">
    <property type="entry name" value="Peptidase_S1_PA"/>
</dbReference>
<dbReference type="PRINTS" id="PR00722">
    <property type="entry name" value="CHYMOTRYPSIN"/>
</dbReference>
<evidence type="ECO:0000313" key="8">
    <source>
        <dbReference type="EMBL" id="KRY53707.1"/>
    </source>
</evidence>
<dbReference type="PROSITE" id="PS50157">
    <property type="entry name" value="ZINC_FINGER_C2H2_2"/>
    <property type="match status" value="1"/>
</dbReference>
<gene>
    <name evidence="8" type="primary">Plg</name>
    <name evidence="8" type="ORF">T03_626</name>
</gene>
<dbReference type="GO" id="GO:0006508">
    <property type="term" value="P:proteolysis"/>
    <property type="evidence" value="ECO:0007669"/>
    <property type="project" value="InterPro"/>
</dbReference>
<keyword evidence="4" id="KW-1133">Transmembrane helix</keyword>
<dbReference type="InterPro" id="IPR035914">
    <property type="entry name" value="Sperma_CUB_dom_sf"/>
</dbReference>
<dbReference type="PANTHER" id="PTHR24252">
    <property type="entry name" value="ACROSIN-RELATED"/>
    <property type="match status" value="1"/>
</dbReference>
<dbReference type="PROSITE" id="PS50068">
    <property type="entry name" value="LDLRA_2"/>
    <property type="match status" value="1"/>
</dbReference>
<feature type="transmembrane region" description="Helical" evidence="4">
    <location>
        <begin position="821"/>
        <end position="845"/>
    </location>
</feature>
<proteinExistence type="predicted"/>
<dbReference type="Gene3D" id="4.10.400.10">
    <property type="entry name" value="Low-density Lipoprotein Receptor"/>
    <property type="match status" value="1"/>
</dbReference>
<dbReference type="CDD" id="cd00190">
    <property type="entry name" value="Tryp_SPc"/>
    <property type="match status" value="1"/>
</dbReference>
<keyword evidence="4" id="KW-0472">Membrane</keyword>
<dbReference type="Pfam" id="PF00089">
    <property type="entry name" value="Trypsin"/>
    <property type="match status" value="1"/>
</dbReference>
<dbReference type="Proteomes" id="UP000054653">
    <property type="component" value="Unassembled WGS sequence"/>
</dbReference>
<dbReference type="PROSITE" id="PS50240">
    <property type="entry name" value="TRYPSIN_DOM"/>
    <property type="match status" value="1"/>
</dbReference>
<keyword evidence="2" id="KW-0862">Zinc</keyword>
<feature type="domain" description="CUB" evidence="5">
    <location>
        <begin position="298"/>
        <end position="359"/>
    </location>
</feature>
<dbReference type="InterPro" id="IPR000859">
    <property type="entry name" value="CUB_dom"/>
</dbReference>
<dbReference type="PROSITE" id="PS00028">
    <property type="entry name" value="ZINC_FINGER_C2H2_1"/>
    <property type="match status" value="1"/>
</dbReference>
<organism evidence="8 9">
    <name type="scientific">Trichinella britovi</name>
    <name type="common">Parasitic roundworm</name>
    <dbReference type="NCBI Taxonomy" id="45882"/>
    <lineage>
        <taxon>Eukaryota</taxon>
        <taxon>Metazoa</taxon>
        <taxon>Ecdysozoa</taxon>
        <taxon>Nematoda</taxon>
        <taxon>Enoplea</taxon>
        <taxon>Dorylaimia</taxon>
        <taxon>Trichinellida</taxon>
        <taxon>Trichinellidae</taxon>
        <taxon>Trichinella</taxon>
    </lineage>
</organism>
<dbReference type="AlphaFoldDB" id="A0A0V1CWQ6"/>
<dbReference type="InterPro" id="IPR043504">
    <property type="entry name" value="Peptidase_S1_PA_chymotrypsin"/>
</dbReference>
<evidence type="ECO:0000256" key="4">
    <source>
        <dbReference type="SAM" id="Phobius"/>
    </source>
</evidence>
<dbReference type="InterPro" id="IPR001254">
    <property type="entry name" value="Trypsin_dom"/>
</dbReference>
<dbReference type="STRING" id="45882.A0A0V1CWQ6"/>
<keyword evidence="2" id="KW-0863">Zinc-finger</keyword>
<dbReference type="SUPFAM" id="SSF49854">
    <property type="entry name" value="Spermadhesin, CUB domain"/>
    <property type="match status" value="1"/>
</dbReference>
<evidence type="ECO:0000256" key="2">
    <source>
        <dbReference type="PROSITE-ProRule" id="PRU00042"/>
    </source>
</evidence>
<accession>A0A0V1CWQ6</accession>
<dbReference type="PANTHER" id="PTHR24252:SF7">
    <property type="entry name" value="HYALIN"/>
    <property type="match status" value="1"/>
</dbReference>
<keyword evidence="1" id="KW-1015">Disulfide bond</keyword>
<dbReference type="InterPro" id="IPR013087">
    <property type="entry name" value="Znf_C2H2_type"/>
</dbReference>
<dbReference type="PROSITE" id="PS01180">
    <property type="entry name" value="CUB"/>
    <property type="match status" value="1"/>
</dbReference>
<dbReference type="Gene3D" id="2.40.10.10">
    <property type="entry name" value="Trypsin-like serine proteases"/>
    <property type="match status" value="1"/>
</dbReference>
<keyword evidence="9" id="KW-1185">Reference proteome</keyword>
<sequence length="1219" mass="138276">MLVGQIEIRLCRLAKKFLSSVSNFSEMFQRWKFYFLYFFFFTFEIISSSQNLLANDDNCHNSTASYFRCYLAELDPLLVSLTKTDNNTEKASGCRHPDLSINTHLVSISGPDAENFTHVLNCFIETSHQMVSAALDYVTKNMGIIGLNYDTVKKIQLTDRNPITNARISEIIHINTALEDESLCTEEQRRAAVDCIEMLEKSDEEERQKIQQSICKMKYECFSGVESPCQENVHFNRMSLSQLACGALKFSKFNEQLSSCVGWSVTPEVEPFIDHVLNDLAEPLCEMFILFSDSCSSCGGNIELELGQVVQIMSPNYYQTMTSPNCTWNVHSKSKVVQLHVDSLFTSSSSSSSEFSQYCVDVFRLKTRSNMHLVTSCKPVPFVDLIIGEEVPFNFTLWYSNVYGQRPRAFSLRLSCAPVEPIFDNSQCTETFHLKNLSSSLTLRTPNWPDKFPPQIHCNWTIYNELYQNNCFFQVRFPRFNTLPVGQFIKIQNEIGMQRQISGRTPSTHVEQFDGKVLNVEFVESFNTEGEAVSIEINLITDEQFCYANQIKCPNGGKCIEKSQICDEQVDCEDASDEKLSLCRTKAQCGVQNIPPTVENKPKMAYLRIVNGTQARPGSWPWIASLQAKFSNKHFCGATLISTRWLLTAKHCVIGADPEDLVVRLGAHDLASNTGVVMDVSNVYYIPEHSFNPVLHDIALLKLEQDVPTPFVNNINVACLPDGNEKLLPETPCVAVGWGKTLGTGRAGVLHQAVLPVIKREICNAEQYYNKSITAEEICAGYLEGGRDSAIPEVLWCVLKITKDGFCKCAVPRYPGVYSQVAAFTIQIQFFTALLALFVVVIFYIRIERHFSSIVPSNSERYHFRLKSSTDSFTQFERQTYHLVTGVTGTASRINLPCGVIFPLKVKQFVHLLTKLDCEIMPVLRPRRRNRKLMQIENKVDEWIQSMQSDDSGFVTGVSGETSNRQQSTSNVSKIYNENHCSSRRTSLSSLGSAQLSFEITDDNTQSNNTKPKEEQHCYRCTVEPRICLWENCQSAELGPDEYMREHLERHVIEASKNPSTACCLWKGCISKHRLGRSVDWLLPHVEYWHCGPKPFHCPVSNCKTQFATVKLLERHVNAEHAEEGSSSEASKKRNYKSRTLKLYSYFGQPMLKFSHAVQNEETDAIESMAKLKAIRELIPRVSHELWCYFNEENMEKPEKSASLLRKALAELKSATDPI</sequence>
<protein>
    <submittedName>
        <fullName evidence="8">Plasminogen</fullName>
    </submittedName>
</protein>
<evidence type="ECO:0000256" key="3">
    <source>
        <dbReference type="PROSITE-ProRule" id="PRU00124"/>
    </source>
</evidence>
<evidence type="ECO:0000259" key="6">
    <source>
        <dbReference type="PROSITE" id="PS50157"/>
    </source>
</evidence>
<feature type="domain" description="C2H2-type" evidence="6">
    <location>
        <begin position="1096"/>
        <end position="1126"/>
    </location>
</feature>
<feature type="domain" description="Peptidase S1" evidence="7">
    <location>
        <begin position="609"/>
        <end position="833"/>
    </location>
</feature>
<dbReference type="InterPro" id="IPR002172">
    <property type="entry name" value="LDrepeatLR_classA_rpt"/>
</dbReference>
<dbReference type="GO" id="GO:0004252">
    <property type="term" value="F:serine-type endopeptidase activity"/>
    <property type="evidence" value="ECO:0007669"/>
    <property type="project" value="InterPro"/>
</dbReference>
<dbReference type="Pfam" id="PF00057">
    <property type="entry name" value="Ldl_recept_a"/>
    <property type="match status" value="1"/>
</dbReference>
<comment type="caution">
    <text evidence="8">The sequence shown here is derived from an EMBL/GenBank/DDBJ whole genome shotgun (WGS) entry which is preliminary data.</text>
</comment>
<dbReference type="SMART" id="SM00192">
    <property type="entry name" value="LDLa"/>
    <property type="match status" value="1"/>
</dbReference>
<evidence type="ECO:0000313" key="9">
    <source>
        <dbReference type="Proteomes" id="UP000054653"/>
    </source>
</evidence>
<dbReference type="InterPro" id="IPR023415">
    <property type="entry name" value="LDLR_class-A_CS"/>
</dbReference>
<evidence type="ECO:0000256" key="1">
    <source>
        <dbReference type="ARBA" id="ARBA00023157"/>
    </source>
</evidence>
<dbReference type="SUPFAM" id="SSF50494">
    <property type="entry name" value="Trypsin-like serine proteases"/>
    <property type="match status" value="1"/>
</dbReference>
<dbReference type="CDD" id="cd00112">
    <property type="entry name" value="LDLa"/>
    <property type="match status" value="1"/>
</dbReference>
<dbReference type="EMBL" id="JYDI01000081">
    <property type="protein sequence ID" value="KRY53707.1"/>
    <property type="molecule type" value="Genomic_DNA"/>
</dbReference>
<comment type="caution">
    <text evidence="3">Lacks conserved residue(s) required for the propagation of feature annotation.</text>
</comment>
<dbReference type="SMART" id="SM00020">
    <property type="entry name" value="Tryp_SPc"/>
    <property type="match status" value="1"/>
</dbReference>
<dbReference type="PROSITE" id="PS01209">
    <property type="entry name" value="LDLRA_1"/>
    <property type="match status" value="1"/>
</dbReference>
<dbReference type="FunFam" id="2.40.10.10:FF:000068">
    <property type="entry name" value="transmembrane protease serine 2"/>
    <property type="match status" value="1"/>
</dbReference>
<keyword evidence="4" id="KW-0812">Transmembrane</keyword>
<dbReference type="SUPFAM" id="SSF57424">
    <property type="entry name" value="LDL receptor-like module"/>
    <property type="match status" value="1"/>
</dbReference>
<dbReference type="OrthoDB" id="6376138at2759"/>